<dbReference type="RefSeq" id="WP_223103862.1">
    <property type="nucleotide sequence ID" value="NZ_CP061913.1"/>
</dbReference>
<gene>
    <name evidence="2" type="ORF">ACFFTR_20730</name>
</gene>
<dbReference type="Proteomes" id="UP001589608">
    <property type="component" value="Unassembled WGS sequence"/>
</dbReference>
<feature type="compositionally biased region" description="Pro residues" evidence="1">
    <location>
        <begin position="41"/>
        <end position="52"/>
    </location>
</feature>
<evidence type="ECO:0000313" key="2">
    <source>
        <dbReference type="EMBL" id="MFB9445509.1"/>
    </source>
</evidence>
<accession>A0ABV5M9H3</accession>
<feature type="region of interest" description="Disordered" evidence="1">
    <location>
        <begin position="1"/>
        <end position="87"/>
    </location>
</feature>
<dbReference type="EMBL" id="JBHMCA010000042">
    <property type="protein sequence ID" value="MFB9445509.1"/>
    <property type="molecule type" value="Genomic_DNA"/>
</dbReference>
<protein>
    <submittedName>
        <fullName evidence="2">Uncharacterized protein</fullName>
    </submittedName>
</protein>
<evidence type="ECO:0000313" key="3">
    <source>
        <dbReference type="Proteomes" id="UP001589608"/>
    </source>
</evidence>
<reference evidence="2 3" key="1">
    <citation type="submission" date="2024-09" db="EMBL/GenBank/DDBJ databases">
        <authorList>
            <person name="Sun Q."/>
            <person name="Mori K."/>
        </authorList>
    </citation>
    <scope>NUCLEOTIDE SEQUENCE [LARGE SCALE GENOMIC DNA]</scope>
    <source>
        <strain evidence="2 3">JCM 3307</strain>
    </source>
</reference>
<sequence length="87" mass="8930">MSEDNGLPTMPGTADADEDAAGVKAPRVPNAPLTEATRPVPDAPPVTEPETPPTVGRSTQYPGRAVGDRRAARPVRTASGPGYAVQP</sequence>
<organism evidence="2 3">
    <name type="scientific">Dactylosporangium vinaceum</name>
    <dbReference type="NCBI Taxonomy" id="53362"/>
    <lineage>
        <taxon>Bacteria</taxon>
        <taxon>Bacillati</taxon>
        <taxon>Actinomycetota</taxon>
        <taxon>Actinomycetes</taxon>
        <taxon>Micromonosporales</taxon>
        <taxon>Micromonosporaceae</taxon>
        <taxon>Dactylosporangium</taxon>
    </lineage>
</organism>
<evidence type="ECO:0000256" key="1">
    <source>
        <dbReference type="SAM" id="MobiDB-lite"/>
    </source>
</evidence>
<keyword evidence="3" id="KW-1185">Reference proteome</keyword>
<comment type="caution">
    <text evidence="2">The sequence shown here is derived from an EMBL/GenBank/DDBJ whole genome shotgun (WGS) entry which is preliminary data.</text>
</comment>
<name>A0ABV5M9H3_9ACTN</name>
<proteinExistence type="predicted"/>